<dbReference type="SUPFAM" id="SSF55347">
    <property type="entry name" value="Glyceraldehyde-3-phosphate dehydrogenase-like, C-terminal domain"/>
    <property type="match status" value="1"/>
</dbReference>
<accession>A0A8E6B8V1</accession>
<dbReference type="InterPro" id="IPR055170">
    <property type="entry name" value="GFO_IDH_MocA-like_dom"/>
</dbReference>
<evidence type="ECO:0000256" key="2">
    <source>
        <dbReference type="ARBA" id="ARBA00023002"/>
    </source>
</evidence>
<dbReference type="KEGG" id="tsph:KIH39_05735"/>
<protein>
    <submittedName>
        <fullName evidence="5">Gfo/Idh/MocA family oxidoreductase</fullName>
    </submittedName>
</protein>
<dbReference type="GO" id="GO:0000166">
    <property type="term" value="F:nucleotide binding"/>
    <property type="evidence" value="ECO:0007669"/>
    <property type="project" value="InterPro"/>
</dbReference>
<dbReference type="AlphaFoldDB" id="A0A8E6B8V1"/>
<dbReference type="InterPro" id="IPR050984">
    <property type="entry name" value="Gfo/Idh/MocA_domain"/>
</dbReference>
<keyword evidence="2" id="KW-0560">Oxidoreductase</keyword>
<dbReference type="PANTHER" id="PTHR22604">
    <property type="entry name" value="OXIDOREDUCTASES"/>
    <property type="match status" value="1"/>
</dbReference>
<reference evidence="5" key="1">
    <citation type="submission" date="2021-05" db="EMBL/GenBank/DDBJ databases">
        <title>Complete genome sequence of the cellulolytic planctomycete Telmatocola sphagniphila SP2T and characterization of the first cellulase from planctomycetes.</title>
        <authorList>
            <person name="Rakitin A.L."/>
            <person name="Beletsky A.V."/>
            <person name="Naumoff D.G."/>
            <person name="Kulichevskaya I.S."/>
            <person name="Mardanov A.V."/>
            <person name="Ravin N.V."/>
            <person name="Dedysh S.N."/>
        </authorList>
    </citation>
    <scope>NUCLEOTIDE SEQUENCE</scope>
    <source>
        <strain evidence="5">SP2T</strain>
    </source>
</reference>
<evidence type="ECO:0000313" key="6">
    <source>
        <dbReference type="Proteomes" id="UP000676194"/>
    </source>
</evidence>
<dbReference type="EMBL" id="CP074694">
    <property type="protein sequence ID" value="QVL33414.1"/>
    <property type="molecule type" value="Genomic_DNA"/>
</dbReference>
<evidence type="ECO:0000259" key="3">
    <source>
        <dbReference type="Pfam" id="PF01408"/>
    </source>
</evidence>
<keyword evidence="6" id="KW-1185">Reference proteome</keyword>
<feature type="domain" description="Gfo/Idh/MocA-like oxidoreductase N-terminal" evidence="3">
    <location>
        <begin position="8"/>
        <end position="126"/>
    </location>
</feature>
<dbReference type="Proteomes" id="UP000676194">
    <property type="component" value="Chromosome"/>
</dbReference>
<dbReference type="RefSeq" id="WP_213498303.1">
    <property type="nucleotide sequence ID" value="NZ_CP074694.1"/>
</dbReference>
<proteinExistence type="inferred from homology"/>
<evidence type="ECO:0000259" key="4">
    <source>
        <dbReference type="Pfam" id="PF22725"/>
    </source>
</evidence>
<gene>
    <name evidence="5" type="ORF">KIH39_05735</name>
</gene>
<dbReference type="InterPro" id="IPR036291">
    <property type="entry name" value="NAD(P)-bd_dom_sf"/>
</dbReference>
<name>A0A8E6B8V1_9BACT</name>
<evidence type="ECO:0000256" key="1">
    <source>
        <dbReference type="ARBA" id="ARBA00010928"/>
    </source>
</evidence>
<dbReference type="SUPFAM" id="SSF51735">
    <property type="entry name" value="NAD(P)-binding Rossmann-fold domains"/>
    <property type="match status" value="1"/>
</dbReference>
<dbReference type="GO" id="GO:0016491">
    <property type="term" value="F:oxidoreductase activity"/>
    <property type="evidence" value="ECO:0007669"/>
    <property type="project" value="UniProtKB-KW"/>
</dbReference>
<dbReference type="Gene3D" id="3.40.50.720">
    <property type="entry name" value="NAD(P)-binding Rossmann-like Domain"/>
    <property type="match status" value="1"/>
</dbReference>
<dbReference type="Pfam" id="PF01408">
    <property type="entry name" value="GFO_IDH_MocA"/>
    <property type="match status" value="1"/>
</dbReference>
<feature type="domain" description="GFO/IDH/MocA-like oxidoreductase" evidence="4">
    <location>
        <begin position="138"/>
        <end position="251"/>
    </location>
</feature>
<comment type="similarity">
    <text evidence="1">Belongs to the Gfo/Idh/MocA family.</text>
</comment>
<dbReference type="PANTHER" id="PTHR22604:SF105">
    <property type="entry name" value="TRANS-1,2-DIHYDROBENZENE-1,2-DIOL DEHYDROGENASE"/>
    <property type="match status" value="1"/>
</dbReference>
<dbReference type="InterPro" id="IPR000683">
    <property type="entry name" value="Gfo/Idh/MocA-like_OxRdtase_N"/>
</dbReference>
<dbReference type="Pfam" id="PF22725">
    <property type="entry name" value="GFO_IDH_MocA_C3"/>
    <property type="match status" value="1"/>
</dbReference>
<organism evidence="5 6">
    <name type="scientific">Telmatocola sphagniphila</name>
    <dbReference type="NCBI Taxonomy" id="1123043"/>
    <lineage>
        <taxon>Bacteria</taxon>
        <taxon>Pseudomonadati</taxon>
        <taxon>Planctomycetota</taxon>
        <taxon>Planctomycetia</taxon>
        <taxon>Gemmatales</taxon>
        <taxon>Gemmataceae</taxon>
    </lineage>
</organism>
<dbReference type="Gene3D" id="3.30.360.10">
    <property type="entry name" value="Dihydrodipicolinate Reductase, domain 2"/>
    <property type="match status" value="1"/>
</dbReference>
<evidence type="ECO:0000313" key="5">
    <source>
        <dbReference type="EMBL" id="QVL33414.1"/>
    </source>
</evidence>
<sequence>MSNPSAKLKWGVLGAAKINERLFPAFHKSRTADLYAIASRDLGKAQKAAKDSGIPHCYGSYEALLDDPNIDAVYIPLPNHLHAEYSRKAADRGKHILCEKPLTPTAPEAQSLVEYCSQKKVRIMDGFMWPHHPRTAVMRKLLDSGKIGKVTRVTAAFTFVLDNLDQSNIRLHNSMGGGSLLDVGCYTVYGIRWAMGQEPVKAFARAKYKYDCDVEMTAQLLFPDGSLASMDCGFTLPMRQWVEITGTQGTMTIRDLWVPDDEAKFDIHAGERTETHSVRGQDQIACMLDDFGTALIQNQDPTPHISEAIKSLKVLDALAKSAREGREVDIV</sequence>